<feature type="transmembrane region" description="Helical" evidence="1">
    <location>
        <begin position="111"/>
        <end position="131"/>
    </location>
</feature>
<keyword evidence="4" id="KW-1185">Reference proteome</keyword>
<evidence type="ECO:0000256" key="1">
    <source>
        <dbReference type="SAM" id="Phobius"/>
    </source>
</evidence>
<keyword evidence="1" id="KW-0812">Transmembrane</keyword>
<evidence type="ECO:0000313" key="3">
    <source>
        <dbReference type="EnsemblMetazoa" id="KAF7494321.1"/>
    </source>
</evidence>
<dbReference type="EMBL" id="WVUK01000053">
    <property type="protein sequence ID" value="KAF7494321.1"/>
    <property type="molecule type" value="Genomic_DNA"/>
</dbReference>
<dbReference type="Proteomes" id="UP000070412">
    <property type="component" value="Unassembled WGS sequence"/>
</dbReference>
<dbReference type="EnsemblMetazoa" id="SSS_6150s_mrna">
    <property type="protein sequence ID" value="KAF7494321.1"/>
    <property type="gene ID" value="SSS_6150"/>
</dbReference>
<reference evidence="3" key="3">
    <citation type="submission" date="2022-06" db="UniProtKB">
        <authorList>
            <consortium name="EnsemblMetazoa"/>
        </authorList>
    </citation>
    <scope>IDENTIFICATION</scope>
</reference>
<protein>
    <submittedName>
        <fullName evidence="2 3">Uncharacterized protein</fullName>
    </submittedName>
</protein>
<reference evidence="2" key="2">
    <citation type="submission" date="2020-01" db="EMBL/GenBank/DDBJ databases">
        <authorList>
            <person name="Korhonen P.K.K."/>
            <person name="Guangxu M.G."/>
            <person name="Wang T.W."/>
            <person name="Stroehlein A.J.S."/>
            <person name="Young N.D."/>
            <person name="Ang C.-S.A."/>
            <person name="Fernando D.W.F."/>
            <person name="Lu H.L."/>
            <person name="Taylor S.T."/>
            <person name="Ehtesham M.E.M."/>
            <person name="Najaraj S.H.N."/>
            <person name="Harsha G.H.G."/>
            <person name="Madugundu A.M."/>
            <person name="Renuse S.R."/>
            <person name="Holt D.H."/>
            <person name="Pandey A.P."/>
            <person name="Papenfuss A.P."/>
            <person name="Gasser R.B.G."/>
            <person name="Fischer K.F."/>
        </authorList>
    </citation>
    <scope>NUCLEOTIDE SEQUENCE</scope>
    <source>
        <strain evidence="2">SSS_KF_BRIS2020</strain>
    </source>
</reference>
<dbReference type="AlphaFoldDB" id="A0A834RCV8"/>
<name>A0A834RCV8_SARSC</name>
<sequence length="222" mass="26145">MFLIHTINGRLFMDFANNSTVYISTLKTYFSGNYKQINENFRTGIIEFDCRKQSQVIWRYLHQHNNLCKLLKQVNYTWSFGNFFTIIFNLPVNIILVNILLHYELSSLKKILFTIMTISHSLVMLNLLEVLHPIHRNAHGSKREIAIFFAQNLHLKSGPSLRLRIKLINYLERLTSKQKQLGVSIGFSKPINHMRLWNLLLLYAAYFLNAFKSFQTKNFSLL</sequence>
<evidence type="ECO:0000313" key="4">
    <source>
        <dbReference type="Proteomes" id="UP000070412"/>
    </source>
</evidence>
<organism evidence="2">
    <name type="scientific">Sarcoptes scabiei</name>
    <name type="common">Itch mite</name>
    <name type="synonym">Acarus scabiei</name>
    <dbReference type="NCBI Taxonomy" id="52283"/>
    <lineage>
        <taxon>Eukaryota</taxon>
        <taxon>Metazoa</taxon>
        <taxon>Ecdysozoa</taxon>
        <taxon>Arthropoda</taxon>
        <taxon>Chelicerata</taxon>
        <taxon>Arachnida</taxon>
        <taxon>Acari</taxon>
        <taxon>Acariformes</taxon>
        <taxon>Sarcoptiformes</taxon>
        <taxon>Astigmata</taxon>
        <taxon>Psoroptidia</taxon>
        <taxon>Sarcoptoidea</taxon>
        <taxon>Sarcoptidae</taxon>
        <taxon>Sarcoptinae</taxon>
        <taxon>Sarcoptes</taxon>
    </lineage>
</organism>
<proteinExistence type="predicted"/>
<accession>A0A834RCV8</accession>
<evidence type="ECO:0000313" key="2">
    <source>
        <dbReference type="EMBL" id="KAF7494321.1"/>
    </source>
</evidence>
<keyword evidence="1" id="KW-0472">Membrane</keyword>
<reference evidence="4" key="1">
    <citation type="journal article" date="2020" name="PLoS Negl. Trop. Dis.">
        <title>High-quality nuclear genome for Sarcoptes scabiei-A critical resource for a neglected parasite.</title>
        <authorList>
            <person name="Korhonen P.K."/>
            <person name="Gasser R.B."/>
            <person name="Ma G."/>
            <person name="Wang T."/>
            <person name="Stroehlein A.J."/>
            <person name="Young N.D."/>
            <person name="Ang C.S."/>
            <person name="Fernando D.D."/>
            <person name="Lu H.C."/>
            <person name="Taylor S."/>
            <person name="Reynolds S.L."/>
            <person name="Mofiz E."/>
            <person name="Najaraj S.H."/>
            <person name="Gowda H."/>
            <person name="Madugundu A."/>
            <person name="Renuse S."/>
            <person name="Holt D."/>
            <person name="Pandey A."/>
            <person name="Papenfuss A.T."/>
            <person name="Fischer K."/>
        </authorList>
    </citation>
    <scope>NUCLEOTIDE SEQUENCE [LARGE SCALE GENOMIC DNA]</scope>
</reference>
<gene>
    <name evidence="2" type="ORF">SSS_6150</name>
</gene>
<dbReference type="OrthoDB" id="10412675at2759"/>
<keyword evidence="1" id="KW-1133">Transmembrane helix</keyword>
<feature type="transmembrane region" description="Helical" evidence="1">
    <location>
        <begin position="79"/>
        <end position="99"/>
    </location>
</feature>